<dbReference type="STRING" id="59895.A0A103Y4U4"/>
<feature type="non-terminal residue" evidence="6">
    <location>
        <position position="483"/>
    </location>
</feature>
<dbReference type="PANTHER" id="PTHR13833">
    <property type="match status" value="1"/>
</dbReference>
<protein>
    <recommendedName>
        <fullName evidence="5">Teneurin NHL domain-containing protein</fullName>
    </recommendedName>
</protein>
<accession>A0A103Y4U4</accession>
<keyword evidence="7" id="KW-1185">Reference proteome</keyword>
<evidence type="ECO:0000256" key="2">
    <source>
        <dbReference type="PROSITE-ProRule" id="PRU00504"/>
    </source>
</evidence>
<evidence type="ECO:0000313" key="6">
    <source>
        <dbReference type="EMBL" id="KVI02549.1"/>
    </source>
</evidence>
<name>A0A103Y4U4_CYNCS</name>
<keyword evidence="4" id="KW-0472">Membrane</keyword>
<dbReference type="InterPro" id="IPR001258">
    <property type="entry name" value="NHL_repeat"/>
</dbReference>
<evidence type="ECO:0000256" key="4">
    <source>
        <dbReference type="SAM" id="Phobius"/>
    </source>
</evidence>
<feature type="domain" description="Teneurin NHL" evidence="5">
    <location>
        <begin position="159"/>
        <end position="203"/>
    </location>
</feature>
<gene>
    <name evidence="6" type="ORF">Ccrd_019210</name>
</gene>
<organism evidence="6 7">
    <name type="scientific">Cynara cardunculus var. scolymus</name>
    <name type="common">Globe artichoke</name>
    <name type="synonym">Cynara scolymus</name>
    <dbReference type="NCBI Taxonomy" id="59895"/>
    <lineage>
        <taxon>Eukaryota</taxon>
        <taxon>Viridiplantae</taxon>
        <taxon>Streptophyta</taxon>
        <taxon>Embryophyta</taxon>
        <taxon>Tracheophyta</taxon>
        <taxon>Spermatophyta</taxon>
        <taxon>Magnoliopsida</taxon>
        <taxon>eudicotyledons</taxon>
        <taxon>Gunneridae</taxon>
        <taxon>Pentapetalae</taxon>
        <taxon>asterids</taxon>
        <taxon>campanulids</taxon>
        <taxon>Asterales</taxon>
        <taxon>Asteraceae</taxon>
        <taxon>Carduoideae</taxon>
        <taxon>Cardueae</taxon>
        <taxon>Carduinae</taxon>
        <taxon>Cynara</taxon>
    </lineage>
</organism>
<reference evidence="6 7" key="1">
    <citation type="journal article" date="2016" name="Sci. Rep.">
        <title>The genome sequence of the outbreeding globe artichoke constructed de novo incorporating a phase-aware low-pass sequencing strategy of F1 progeny.</title>
        <authorList>
            <person name="Scaglione D."/>
            <person name="Reyes-Chin-Wo S."/>
            <person name="Acquadro A."/>
            <person name="Froenicke L."/>
            <person name="Portis E."/>
            <person name="Beitel C."/>
            <person name="Tirone M."/>
            <person name="Mauro R."/>
            <person name="Lo Monaco A."/>
            <person name="Mauromicale G."/>
            <person name="Faccioli P."/>
            <person name="Cattivelli L."/>
            <person name="Rieseberg L."/>
            <person name="Michelmore R."/>
            <person name="Lanteri S."/>
        </authorList>
    </citation>
    <scope>NUCLEOTIDE SEQUENCE [LARGE SCALE GENOMIC DNA]</scope>
    <source>
        <strain evidence="6">2C</strain>
    </source>
</reference>
<feature type="repeat" description="NHL" evidence="2">
    <location>
        <begin position="157"/>
        <end position="196"/>
    </location>
</feature>
<dbReference type="PROSITE" id="PS51125">
    <property type="entry name" value="NHL"/>
    <property type="match status" value="1"/>
</dbReference>
<dbReference type="Proteomes" id="UP000243975">
    <property type="component" value="Unassembled WGS sequence"/>
</dbReference>
<sequence>MRKMISRNWVFSLYIFLVFTGSFFSNVSATRPSKIVSGILSNAVSALFKWLWSLKPTTKIGFGLCNFEFFLLIAVIKVQEVKRICFCFCNFTVIPSRSMMKFEGGYTVETVFDGSKLGIEPYSVEVTPSGELLVLDSQNNRLPTLVAGSSEGYSGHVDGKPREARLNHPKGLTVDDRGNIYVADTKNMAIRKISDTGVVTIAGGNWVRGSHYIDGASDSVKFSNDFDVQYVASSCSILVVDRGNQAIREIQLHDDDCSFHHYDGNLHLGIAVLSAAVFCGFMLALLQRRISAMFSSPHPVKSVRPPLIPPEADEQEKEEDSFLDSLGKLFINTGSSLFEIFGGLFSSSKKNPINTRHTNYHQFPPYFNTWPMQETFIIPNADPPVSLETRNPNSRKSYPEKPRQSNQPRYIYGKHNGKHFNQQQQMQQLQQQHHQMHYSLGSQTYYQENNETTNEVVFGAVQEQDRNREDMLIKGVDYRNPSY</sequence>
<dbReference type="Gene3D" id="2.120.10.30">
    <property type="entry name" value="TolB, C-terminal domain"/>
    <property type="match status" value="1"/>
</dbReference>
<evidence type="ECO:0000259" key="5">
    <source>
        <dbReference type="Pfam" id="PF25021"/>
    </source>
</evidence>
<dbReference type="PANTHER" id="PTHR13833:SF78">
    <property type="entry name" value="POTASSIUM TRANSPORTER"/>
    <property type="match status" value="1"/>
</dbReference>
<dbReference type="InterPro" id="IPR056822">
    <property type="entry name" value="TEN_NHL"/>
</dbReference>
<dbReference type="SUPFAM" id="SSF63829">
    <property type="entry name" value="Calcium-dependent phosphotriesterase"/>
    <property type="match status" value="1"/>
</dbReference>
<dbReference type="Pfam" id="PF25021">
    <property type="entry name" value="TEN_NHL"/>
    <property type="match status" value="1"/>
</dbReference>
<evidence type="ECO:0000256" key="3">
    <source>
        <dbReference type="SAM" id="MobiDB-lite"/>
    </source>
</evidence>
<keyword evidence="4" id="KW-0812">Transmembrane</keyword>
<proteinExistence type="predicted"/>
<dbReference type="OMA" id="DYDQYQN"/>
<feature type="region of interest" description="Disordered" evidence="3">
    <location>
        <begin position="381"/>
        <end position="415"/>
    </location>
</feature>
<keyword evidence="1" id="KW-0677">Repeat</keyword>
<feature type="transmembrane region" description="Helical" evidence="4">
    <location>
        <begin position="266"/>
        <end position="286"/>
    </location>
</feature>
<evidence type="ECO:0000256" key="1">
    <source>
        <dbReference type="ARBA" id="ARBA00022737"/>
    </source>
</evidence>
<evidence type="ECO:0000313" key="7">
    <source>
        <dbReference type="Proteomes" id="UP000243975"/>
    </source>
</evidence>
<comment type="caution">
    <text evidence="6">The sequence shown here is derived from an EMBL/GenBank/DDBJ whole genome shotgun (WGS) entry which is preliminary data.</text>
</comment>
<dbReference type="Gramene" id="KVI02549">
    <property type="protein sequence ID" value="KVI02549"/>
    <property type="gene ID" value="Ccrd_019210"/>
</dbReference>
<keyword evidence="4" id="KW-1133">Transmembrane helix</keyword>
<dbReference type="EMBL" id="LEKV01002652">
    <property type="protein sequence ID" value="KVI02549.1"/>
    <property type="molecule type" value="Genomic_DNA"/>
</dbReference>
<dbReference type="InterPro" id="IPR011042">
    <property type="entry name" value="6-blade_b-propeller_TolB-like"/>
</dbReference>
<dbReference type="AlphaFoldDB" id="A0A103Y4U4"/>